<proteinExistence type="predicted"/>
<comment type="caution">
    <text evidence="1">The sequence shown here is derived from an EMBL/GenBank/DDBJ whole genome shotgun (WGS) entry which is preliminary data.</text>
</comment>
<dbReference type="Proteomes" id="UP000703661">
    <property type="component" value="Unassembled WGS sequence"/>
</dbReference>
<accession>A0A9P6SRG3</accession>
<evidence type="ECO:0000313" key="1">
    <source>
        <dbReference type="EMBL" id="KAF9992446.1"/>
    </source>
</evidence>
<dbReference type="AlphaFoldDB" id="A0A9P6SRG3"/>
<protein>
    <submittedName>
        <fullName evidence="1">Uncharacterized protein</fullName>
    </submittedName>
</protein>
<gene>
    <name evidence="1" type="ORF">BGZ80_008547</name>
</gene>
<dbReference type="EMBL" id="JAAAID010004667">
    <property type="protein sequence ID" value="KAF9992446.1"/>
    <property type="molecule type" value="Genomic_DNA"/>
</dbReference>
<organism evidence="1 2">
    <name type="scientific">Entomortierella chlamydospora</name>
    <dbReference type="NCBI Taxonomy" id="101097"/>
    <lineage>
        <taxon>Eukaryota</taxon>
        <taxon>Fungi</taxon>
        <taxon>Fungi incertae sedis</taxon>
        <taxon>Mucoromycota</taxon>
        <taxon>Mortierellomycotina</taxon>
        <taxon>Mortierellomycetes</taxon>
        <taxon>Mortierellales</taxon>
        <taxon>Mortierellaceae</taxon>
        <taxon>Entomortierella</taxon>
    </lineage>
</organism>
<reference evidence="1" key="1">
    <citation type="journal article" date="2020" name="Fungal Divers.">
        <title>Resolving the Mortierellaceae phylogeny through synthesis of multi-gene phylogenetics and phylogenomics.</title>
        <authorList>
            <person name="Vandepol N."/>
            <person name="Liber J."/>
            <person name="Desiro A."/>
            <person name="Na H."/>
            <person name="Kennedy M."/>
            <person name="Barry K."/>
            <person name="Grigoriev I.V."/>
            <person name="Miller A.N."/>
            <person name="O'Donnell K."/>
            <person name="Stajich J.E."/>
            <person name="Bonito G."/>
        </authorList>
    </citation>
    <scope>NUCLEOTIDE SEQUENCE</scope>
    <source>
        <strain evidence="1">NRRL 2769</strain>
    </source>
</reference>
<feature type="non-terminal residue" evidence="1">
    <location>
        <position position="89"/>
    </location>
</feature>
<sequence>MFMRLNDTGMVGKVTRARLYHLQCRLRMITCPTMEPQEVRFYNHSLISKVCTLMADRQFAFHVTLAPDMGLPKDALTLLEWCEDRLDRE</sequence>
<name>A0A9P6SRG3_9FUNG</name>
<evidence type="ECO:0000313" key="2">
    <source>
        <dbReference type="Proteomes" id="UP000703661"/>
    </source>
</evidence>
<keyword evidence="2" id="KW-1185">Reference proteome</keyword>